<evidence type="ECO:0000313" key="10">
    <source>
        <dbReference type="Proteomes" id="UP000199060"/>
    </source>
</evidence>
<name>A0A1G6NK47_9BACT</name>
<evidence type="ECO:0000256" key="5">
    <source>
        <dbReference type="ARBA" id="ARBA00022777"/>
    </source>
</evidence>
<dbReference type="SMART" id="SM00387">
    <property type="entry name" value="HATPase_c"/>
    <property type="match status" value="1"/>
</dbReference>
<dbReference type="SUPFAM" id="SSF47384">
    <property type="entry name" value="Homodimeric domain of signal transducing histidine kinase"/>
    <property type="match status" value="1"/>
</dbReference>
<dbReference type="EMBL" id="FNAC01000003">
    <property type="protein sequence ID" value="SDC67525.1"/>
    <property type="molecule type" value="Genomic_DNA"/>
</dbReference>
<dbReference type="Proteomes" id="UP000199060">
    <property type="component" value="Unassembled WGS sequence"/>
</dbReference>
<evidence type="ECO:0000259" key="7">
    <source>
        <dbReference type="PROSITE" id="PS50112"/>
    </source>
</evidence>
<dbReference type="InterPro" id="IPR036097">
    <property type="entry name" value="HisK_dim/P_sf"/>
</dbReference>
<keyword evidence="5" id="KW-0418">Kinase</keyword>
<dbReference type="InterPro" id="IPR003661">
    <property type="entry name" value="HisK_dim/P_dom"/>
</dbReference>
<evidence type="ECO:0000256" key="3">
    <source>
        <dbReference type="ARBA" id="ARBA00022553"/>
    </source>
</evidence>
<evidence type="ECO:0000256" key="1">
    <source>
        <dbReference type="ARBA" id="ARBA00000085"/>
    </source>
</evidence>
<dbReference type="EC" id="2.7.13.3" evidence="2"/>
<dbReference type="PANTHER" id="PTHR43304:SF1">
    <property type="entry name" value="PAC DOMAIN-CONTAINING PROTEIN"/>
    <property type="match status" value="1"/>
</dbReference>
<dbReference type="CDD" id="cd00130">
    <property type="entry name" value="PAS"/>
    <property type="match status" value="2"/>
</dbReference>
<feature type="domain" description="Histidine kinase" evidence="6">
    <location>
        <begin position="314"/>
        <end position="526"/>
    </location>
</feature>
<feature type="domain" description="PAC" evidence="8">
    <location>
        <begin position="122"/>
        <end position="174"/>
    </location>
</feature>
<dbReference type="PANTHER" id="PTHR43304">
    <property type="entry name" value="PHYTOCHROME-LIKE PROTEIN CPH1"/>
    <property type="match status" value="1"/>
</dbReference>
<dbReference type="PROSITE" id="PS50113">
    <property type="entry name" value="PAC"/>
    <property type="match status" value="1"/>
</dbReference>
<evidence type="ECO:0000256" key="4">
    <source>
        <dbReference type="ARBA" id="ARBA00022679"/>
    </source>
</evidence>
<dbReference type="SMART" id="SM00091">
    <property type="entry name" value="PAS"/>
    <property type="match status" value="2"/>
</dbReference>
<dbReference type="InterPro" id="IPR000700">
    <property type="entry name" value="PAS-assoc_C"/>
</dbReference>
<dbReference type="Pfam" id="PF02518">
    <property type="entry name" value="HATPase_c"/>
    <property type="match status" value="1"/>
</dbReference>
<dbReference type="SMART" id="SM00388">
    <property type="entry name" value="HisKA"/>
    <property type="match status" value="1"/>
</dbReference>
<feature type="domain" description="PAS" evidence="7">
    <location>
        <begin position="175"/>
        <end position="249"/>
    </location>
</feature>
<dbReference type="SUPFAM" id="SSF55874">
    <property type="entry name" value="ATPase domain of HSP90 chaperone/DNA topoisomerase II/histidine kinase"/>
    <property type="match status" value="1"/>
</dbReference>
<dbReference type="PROSITE" id="PS50112">
    <property type="entry name" value="PAS"/>
    <property type="match status" value="2"/>
</dbReference>
<dbReference type="Gene3D" id="1.10.287.130">
    <property type="match status" value="1"/>
</dbReference>
<dbReference type="InterPro" id="IPR003594">
    <property type="entry name" value="HATPase_dom"/>
</dbReference>
<dbReference type="Pfam" id="PF13426">
    <property type="entry name" value="PAS_9"/>
    <property type="match status" value="2"/>
</dbReference>
<evidence type="ECO:0000256" key="2">
    <source>
        <dbReference type="ARBA" id="ARBA00012438"/>
    </source>
</evidence>
<dbReference type="SUPFAM" id="SSF55785">
    <property type="entry name" value="PYP-like sensor domain (PAS domain)"/>
    <property type="match status" value="2"/>
</dbReference>
<gene>
    <name evidence="9" type="ORF">SAMN04488104_1003148</name>
</gene>
<proteinExistence type="predicted"/>
<keyword evidence="10" id="KW-1185">Reference proteome</keyword>
<reference evidence="10" key="1">
    <citation type="submission" date="2016-10" db="EMBL/GenBank/DDBJ databases">
        <authorList>
            <person name="Varghese N."/>
            <person name="Submissions S."/>
        </authorList>
    </citation>
    <scope>NUCLEOTIDE SEQUENCE [LARGE SCALE GENOMIC DNA]</scope>
    <source>
        <strain evidence="10">DSM 23095</strain>
    </source>
</reference>
<keyword evidence="4" id="KW-0808">Transferase</keyword>
<dbReference type="InterPro" id="IPR001610">
    <property type="entry name" value="PAC"/>
</dbReference>
<dbReference type="InterPro" id="IPR036890">
    <property type="entry name" value="HATPase_C_sf"/>
</dbReference>
<dbReference type="InterPro" id="IPR052162">
    <property type="entry name" value="Sensor_kinase/Photoreceptor"/>
</dbReference>
<organism evidence="9 10">
    <name type="scientific">Algoriphagus faecimaris</name>
    <dbReference type="NCBI Taxonomy" id="686796"/>
    <lineage>
        <taxon>Bacteria</taxon>
        <taxon>Pseudomonadati</taxon>
        <taxon>Bacteroidota</taxon>
        <taxon>Cytophagia</taxon>
        <taxon>Cytophagales</taxon>
        <taxon>Cyclobacteriaceae</taxon>
        <taxon>Algoriphagus</taxon>
    </lineage>
</organism>
<dbReference type="FunFam" id="3.30.565.10:FF:000006">
    <property type="entry name" value="Sensor histidine kinase WalK"/>
    <property type="match status" value="1"/>
</dbReference>
<dbReference type="STRING" id="686796.SAMN04488104_1003148"/>
<dbReference type="SMART" id="SM00086">
    <property type="entry name" value="PAC"/>
    <property type="match status" value="2"/>
</dbReference>
<dbReference type="CDD" id="cd00082">
    <property type="entry name" value="HisKA"/>
    <property type="match status" value="1"/>
</dbReference>
<dbReference type="InterPro" id="IPR004358">
    <property type="entry name" value="Sig_transdc_His_kin-like_C"/>
</dbReference>
<dbReference type="Gene3D" id="3.30.450.20">
    <property type="entry name" value="PAS domain"/>
    <property type="match status" value="2"/>
</dbReference>
<evidence type="ECO:0000259" key="8">
    <source>
        <dbReference type="PROSITE" id="PS50113"/>
    </source>
</evidence>
<keyword evidence="3" id="KW-0597">Phosphoprotein</keyword>
<dbReference type="PRINTS" id="PR00344">
    <property type="entry name" value="BCTRLSENSOR"/>
</dbReference>
<evidence type="ECO:0000259" key="6">
    <source>
        <dbReference type="PROSITE" id="PS50109"/>
    </source>
</evidence>
<evidence type="ECO:0000313" key="9">
    <source>
        <dbReference type="EMBL" id="SDC67525.1"/>
    </source>
</evidence>
<sequence>MVHVFFQGYSELSGILKDRNILRWTAMNKKNEPSVIKYLDGKKIVIDLNSEFGRTFKFAAIGMALVDQEGRWIIANNSLCKLLEYSQEELQKLTFQDITHPDDLEKDLEKVRKLYGKEIDSYQIEKRYITQSGRILWINLSGSAVWNEDGSFRYYIAQIQDITKEKEAVELLAEKESLFRGIFNSTFQFIGFLNTEGLVYEANQTALNFAGLKPEDVIGKNFWDCYWWQISPSTQKKLKKSIKKAAAGEFIQYEVEVWGRDRTPSTILFNLKPVFGESHEVIALIAEGRLIQDIVDARNALIRNNEELEQFTSIASHDLKEPLRMVKSFGQLLQRHYAGKLDEKGQQYIGFMLDAVGRMGLLIDDLLEYSRVGDELTGKEEINTQELIQEVLNLYTDLIEGKSAKIYFSELPKIRAKRVPMKLLFQNLIGNALKYQKIGELPLIKIVGEDKGSFWKFSISDNGIGIKEEYQKEVFKLFRRLHTNQEYKGSGMGLAICKKVVNQHKGEIWLESEVGRGSTVYFTLKK</sequence>
<dbReference type="Gene3D" id="3.30.565.10">
    <property type="entry name" value="Histidine kinase-like ATPase, C-terminal domain"/>
    <property type="match status" value="1"/>
</dbReference>
<dbReference type="InterPro" id="IPR005467">
    <property type="entry name" value="His_kinase_dom"/>
</dbReference>
<dbReference type="NCBIfam" id="TIGR00229">
    <property type="entry name" value="sensory_box"/>
    <property type="match status" value="2"/>
</dbReference>
<comment type="catalytic activity">
    <reaction evidence="1">
        <text>ATP + protein L-histidine = ADP + protein N-phospho-L-histidine.</text>
        <dbReference type="EC" id="2.7.13.3"/>
    </reaction>
</comment>
<dbReference type="AlphaFoldDB" id="A0A1G6NK47"/>
<feature type="domain" description="PAS" evidence="7">
    <location>
        <begin position="48"/>
        <end position="118"/>
    </location>
</feature>
<dbReference type="PROSITE" id="PS50109">
    <property type="entry name" value="HIS_KIN"/>
    <property type="match status" value="1"/>
</dbReference>
<dbReference type="GO" id="GO:0000155">
    <property type="term" value="F:phosphorelay sensor kinase activity"/>
    <property type="evidence" value="ECO:0007669"/>
    <property type="project" value="InterPro"/>
</dbReference>
<accession>A0A1G6NK47</accession>
<protein>
    <recommendedName>
        <fullName evidence="2">histidine kinase</fullName>
        <ecNumber evidence="2">2.7.13.3</ecNumber>
    </recommendedName>
</protein>
<dbReference type="Pfam" id="PF00512">
    <property type="entry name" value="HisKA"/>
    <property type="match status" value="1"/>
</dbReference>
<dbReference type="InterPro" id="IPR000014">
    <property type="entry name" value="PAS"/>
</dbReference>
<dbReference type="InterPro" id="IPR035965">
    <property type="entry name" value="PAS-like_dom_sf"/>
</dbReference>